<gene>
    <name evidence="2" type="ORF">SAMN04489858_101163</name>
</gene>
<reference evidence="2 3" key="1">
    <citation type="submission" date="2016-10" db="EMBL/GenBank/DDBJ databases">
        <authorList>
            <person name="de Groot N.N."/>
        </authorList>
    </citation>
    <scope>NUCLEOTIDE SEQUENCE [LARGE SCALE GENOMIC DNA]</scope>
    <source>
        <strain evidence="2 3">DSM 17862</strain>
    </source>
</reference>
<feature type="transmembrane region" description="Helical" evidence="1">
    <location>
        <begin position="61"/>
        <end position="88"/>
    </location>
</feature>
<dbReference type="AlphaFoldDB" id="A0A1H9YFX6"/>
<keyword evidence="1" id="KW-1133">Transmembrane helix</keyword>
<protein>
    <submittedName>
        <fullName evidence="2">Rod shape-determining protein MreD</fullName>
    </submittedName>
</protein>
<keyword evidence="3" id="KW-1185">Reference proteome</keyword>
<sequence>MIDGAHRHVVASALLFLACEAAILFWRLLPLSSGFAGWPGPDLGLCLMFAWVLRRPDQVGALPIVLFFAIEDVLLLRPLGLWAFFVLLGSEAARGREHRWRDQPFMVEWLRVSILIGMMMLGYRIVQFLFLLPVPVLGQVILQYLATVACYPLVVFGARWLIGLRRISAAEAEMMRHNA</sequence>
<feature type="transmembrane region" description="Helical" evidence="1">
    <location>
        <begin position="142"/>
        <end position="162"/>
    </location>
</feature>
<dbReference type="OrthoDB" id="7629477at2"/>
<evidence type="ECO:0000256" key="1">
    <source>
        <dbReference type="SAM" id="Phobius"/>
    </source>
</evidence>
<dbReference type="PROSITE" id="PS51257">
    <property type="entry name" value="PROKAR_LIPOPROTEIN"/>
    <property type="match status" value="1"/>
</dbReference>
<keyword evidence="1" id="KW-0812">Transmembrane</keyword>
<name>A0A1H9YFX6_9RHOB</name>
<keyword evidence="1" id="KW-0472">Membrane</keyword>
<evidence type="ECO:0000313" key="2">
    <source>
        <dbReference type="EMBL" id="SES67937.1"/>
    </source>
</evidence>
<dbReference type="RefSeq" id="WP_090731725.1">
    <property type="nucleotide sequence ID" value="NZ_CP177219.1"/>
</dbReference>
<dbReference type="STRING" id="364199.SAMN04489858_101163"/>
<dbReference type="Proteomes" id="UP000199180">
    <property type="component" value="Unassembled WGS sequence"/>
</dbReference>
<organism evidence="2 3">
    <name type="scientific">Paracoccus homiensis</name>
    <dbReference type="NCBI Taxonomy" id="364199"/>
    <lineage>
        <taxon>Bacteria</taxon>
        <taxon>Pseudomonadati</taxon>
        <taxon>Pseudomonadota</taxon>
        <taxon>Alphaproteobacteria</taxon>
        <taxon>Rhodobacterales</taxon>
        <taxon>Paracoccaceae</taxon>
        <taxon>Paracoccus</taxon>
    </lineage>
</organism>
<evidence type="ECO:0000313" key="3">
    <source>
        <dbReference type="Proteomes" id="UP000199180"/>
    </source>
</evidence>
<dbReference type="EMBL" id="FOHO01000001">
    <property type="protein sequence ID" value="SES67937.1"/>
    <property type="molecule type" value="Genomic_DNA"/>
</dbReference>
<proteinExistence type="predicted"/>
<feature type="transmembrane region" description="Helical" evidence="1">
    <location>
        <begin position="109"/>
        <end position="130"/>
    </location>
</feature>
<accession>A0A1H9YFX6</accession>